<evidence type="ECO:0000313" key="3">
    <source>
        <dbReference type="Proteomes" id="UP000216605"/>
    </source>
</evidence>
<keyword evidence="3" id="KW-1185">Reference proteome</keyword>
<gene>
    <name evidence="2" type="ORF">CHU92_11920</name>
</gene>
<sequence>MFKLKHYILFTKMFIATAAFSQDTSLYIYFDNLSSEAIKFSDDGDYKLTTFFIYYRGYETKKKREKMKQLQKKEQEKNRRNLGHTIPETGVVYISTEPPEKLTSLDDITTISPKVYREEWVYKKKPQNIYIITPSNDGSFYKWRVGMMAYE</sequence>
<organism evidence="2 3">
    <name type="scientific">Flavobacterium cyanobacteriorum</name>
    <dbReference type="NCBI Taxonomy" id="2022802"/>
    <lineage>
        <taxon>Bacteria</taxon>
        <taxon>Pseudomonadati</taxon>
        <taxon>Bacteroidota</taxon>
        <taxon>Flavobacteriia</taxon>
        <taxon>Flavobacteriales</taxon>
        <taxon>Flavobacteriaceae</taxon>
        <taxon>Flavobacterium</taxon>
    </lineage>
</organism>
<accession>A0A255YYX3</accession>
<dbReference type="RefSeq" id="WP_094415865.1">
    <property type="nucleotide sequence ID" value="NZ_NOXV01000294.1"/>
</dbReference>
<reference evidence="2 3" key="1">
    <citation type="submission" date="2017-07" db="EMBL/GenBank/DDBJ databases">
        <title>Flavobacterium cyanobacteriorum sp. nov., isolated from cyanobacterial aggregates in a eutrophic lake.</title>
        <authorList>
            <person name="Cai H."/>
        </authorList>
    </citation>
    <scope>NUCLEOTIDE SEQUENCE [LARGE SCALE GENOMIC DNA]</scope>
    <source>
        <strain evidence="2 3">TH021</strain>
    </source>
</reference>
<feature type="signal peptide" evidence="1">
    <location>
        <begin position="1"/>
        <end position="21"/>
    </location>
</feature>
<evidence type="ECO:0000313" key="2">
    <source>
        <dbReference type="EMBL" id="OYQ34371.1"/>
    </source>
</evidence>
<dbReference type="Proteomes" id="UP000216605">
    <property type="component" value="Unassembled WGS sequence"/>
</dbReference>
<protein>
    <submittedName>
        <fullName evidence="2">Uncharacterized protein</fullName>
    </submittedName>
</protein>
<comment type="caution">
    <text evidence="2">The sequence shown here is derived from an EMBL/GenBank/DDBJ whole genome shotgun (WGS) entry which is preliminary data.</text>
</comment>
<dbReference type="AlphaFoldDB" id="A0A255YYX3"/>
<evidence type="ECO:0000256" key="1">
    <source>
        <dbReference type="SAM" id="SignalP"/>
    </source>
</evidence>
<name>A0A255YYX3_9FLAO</name>
<feature type="chain" id="PRO_5012965490" evidence="1">
    <location>
        <begin position="22"/>
        <end position="151"/>
    </location>
</feature>
<dbReference type="EMBL" id="NOXV01000294">
    <property type="protein sequence ID" value="OYQ34371.1"/>
    <property type="molecule type" value="Genomic_DNA"/>
</dbReference>
<proteinExistence type="predicted"/>
<keyword evidence="1" id="KW-0732">Signal</keyword>